<dbReference type="Pfam" id="PF07714">
    <property type="entry name" value="PK_Tyr_Ser-Thr"/>
    <property type="match status" value="1"/>
</dbReference>
<name>A0ABC8RHL1_9AQUA</name>
<dbReference type="Gene3D" id="3.30.40.10">
    <property type="entry name" value="Zinc/RING finger domain, C3HC4 (zinc finger)"/>
    <property type="match status" value="1"/>
</dbReference>
<dbReference type="AlphaFoldDB" id="A0ABC8RHL1"/>
<dbReference type="Proteomes" id="UP001642360">
    <property type="component" value="Unassembled WGS sequence"/>
</dbReference>
<dbReference type="PROSITE" id="PS00107">
    <property type="entry name" value="PROTEIN_KINASE_ATP"/>
    <property type="match status" value="1"/>
</dbReference>
<dbReference type="PROSITE" id="PS51698">
    <property type="entry name" value="U_BOX"/>
    <property type="match status" value="1"/>
</dbReference>
<dbReference type="InterPro" id="IPR000719">
    <property type="entry name" value="Prot_kinase_dom"/>
</dbReference>
<comment type="catalytic activity">
    <reaction evidence="1">
        <text>S-ubiquitinyl-[E2 ubiquitin-conjugating enzyme]-L-cysteine + [acceptor protein]-L-lysine = [E2 ubiquitin-conjugating enzyme]-L-cysteine + N(6)-ubiquitinyl-[acceptor protein]-L-lysine.</text>
        <dbReference type="EC" id="2.3.2.27"/>
    </reaction>
</comment>
<dbReference type="InterPro" id="IPR013083">
    <property type="entry name" value="Znf_RING/FYVE/PHD"/>
</dbReference>
<evidence type="ECO:0000256" key="1">
    <source>
        <dbReference type="ARBA" id="ARBA00000900"/>
    </source>
</evidence>
<dbReference type="InterPro" id="IPR017441">
    <property type="entry name" value="Protein_kinase_ATP_BS"/>
</dbReference>
<evidence type="ECO:0000256" key="8">
    <source>
        <dbReference type="SAM" id="Coils"/>
    </source>
</evidence>
<keyword evidence="13" id="KW-1185">Reference proteome</keyword>
<dbReference type="InterPro" id="IPR001245">
    <property type="entry name" value="Ser-Thr/Tyr_kinase_cat_dom"/>
</dbReference>
<evidence type="ECO:0000256" key="4">
    <source>
        <dbReference type="ARBA" id="ARBA00012483"/>
    </source>
</evidence>
<dbReference type="CDD" id="cd16655">
    <property type="entry name" value="RING-Ubox_WDSUB1-like"/>
    <property type="match status" value="1"/>
</dbReference>
<dbReference type="GO" id="GO:0005524">
    <property type="term" value="F:ATP binding"/>
    <property type="evidence" value="ECO:0007669"/>
    <property type="project" value="UniProtKB-UniRule"/>
</dbReference>
<feature type="binding site" evidence="7">
    <location>
        <position position="536"/>
    </location>
    <ligand>
        <name>ATP</name>
        <dbReference type="ChEBI" id="CHEBI:30616"/>
    </ligand>
</feature>
<evidence type="ECO:0000259" key="11">
    <source>
        <dbReference type="PROSITE" id="PS51698"/>
    </source>
</evidence>
<dbReference type="PROSITE" id="PS50011">
    <property type="entry name" value="PROTEIN_KINASE_DOM"/>
    <property type="match status" value="1"/>
</dbReference>
<protein>
    <recommendedName>
        <fullName evidence="4">RING-type E3 ubiquitin transferase</fullName>
        <ecNumber evidence="4">2.3.2.27</ecNumber>
    </recommendedName>
</protein>
<keyword evidence="6" id="KW-0833">Ubl conjugation pathway</keyword>
<feature type="region of interest" description="Disordered" evidence="9">
    <location>
        <begin position="295"/>
        <end position="317"/>
    </location>
</feature>
<evidence type="ECO:0000256" key="9">
    <source>
        <dbReference type="SAM" id="MobiDB-lite"/>
    </source>
</evidence>
<proteinExistence type="predicted"/>
<keyword evidence="5" id="KW-0808">Transferase</keyword>
<dbReference type="EC" id="2.3.2.27" evidence="4"/>
<dbReference type="GO" id="GO:0061630">
    <property type="term" value="F:ubiquitin protein ligase activity"/>
    <property type="evidence" value="ECO:0007669"/>
    <property type="project" value="UniProtKB-EC"/>
</dbReference>
<evidence type="ECO:0000256" key="2">
    <source>
        <dbReference type="ARBA" id="ARBA00003861"/>
    </source>
</evidence>
<feature type="compositionally biased region" description="Polar residues" evidence="9">
    <location>
        <begin position="308"/>
        <end position="317"/>
    </location>
</feature>
<comment type="pathway">
    <text evidence="3">Protein modification; protein ubiquitination.</text>
</comment>
<feature type="domain" description="Protein kinase" evidence="10">
    <location>
        <begin position="508"/>
        <end position="776"/>
    </location>
</feature>
<evidence type="ECO:0000256" key="6">
    <source>
        <dbReference type="ARBA" id="ARBA00022786"/>
    </source>
</evidence>
<dbReference type="Pfam" id="PF04564">
    <property type="entry name" value="U-box"/>
    <property type="match status" value="1"/>
</dbReference>
<sequence length="850" mass="94787">MELLSPTHPPDPTENLFSGFSPPVDFRHGFDRASRTVTSQLPEIVEEGGEKVHVAVGKSVDKAVALLNWTFGRFGNGVICLLHVHQPSHLIPTLLGKLPVSQANPEVVSAYRREEREQTRKLLLNYLSICSRSKVKASIITTEADKVKEGIVDLVNKHGIRKLVMGAIPENCMKGKKSSGKATHATKNAPSFCEIWFVKKGKLVWTREATEGPSSSPPITQLESGTAFTLRSRSLQGHKSEVVFHPECLHSISARGIFCAGIKNWVQGAAAQTEMALSPTVPSLTNRCSPHYFDSLSGPKSPGSGSGYTSFAEQRLSSDSDTMIEEESLCNQLAEATLETEASRNEAFAGLLKCRKLEAEAVEAINKVKAFESANAHEVELRKEAENALRTTIQEQEKLLEEREAVTQELHKAMRNIALLDSRAQEANRRREEAAGELKVIQASIATLRHEKQKIQRQKIQATRWLDRWKNHGQDGGESFNEFIGYIGDFSELTEFSLSDLQTATCNFSESFKIGQGGYGSVYKGEMLNRTVAIKKPHPHNMQGEFQQEVQILGKLQHPHLVGLIGICVEAWSLVYEYLPNGSLQDRLFRKSNIYSLKWNTRARMIAEIASALLFLHTSKPEKIIHGNLKPENILLDSELSCKICDFGICRLVPQQALRCPSFRQYTEPKGAFSYTDPEFHRTGVLTAKSDTYSFGLIILQLLTARASAGLAAEVRKAMLCGKLTSILDSSAGEWPTFVSRRLVDLGLQCCELNSRERPELTPTLLRELEQLHVLEERLVPAFFLCPILQEIMHDPQVAADGFTYEGEALRDWLENGRETSPMTNLKLSHLQLTPNHALRLAIQDWLCQS</sequence>
<accession>A0ABC8RHL1</accession>
<dbReference type="PANTHER" id="PTHR45647">
    <property type="entry name" value="OS02G0152300 PROTEIN"/>
    <property type="match status" value="1"/>
</dbReference>
<evidence type="ECO:0000313" key="13">
    <source>
        <dbReference type="Proteomes" id="UP001642360"/>
    </source>
</evidence>
<dbReference type="CDD" id="cd01989">
    <property type="entry name" value="USP_STK_Ubox_N"/>
    <property type="match status" value="1"/>
</dbReference>
<dbReference type="Gene3D" id="3.40.50.620">
    <property type="entry name" value="HUPs"/>
    <property type="match status" value="1"/>
</dbReference>
<feature type="coiled-coil region" evidence="8">
    <location>
        <begin position="354"/>
        <end position="458"/>
    </location>
</feature>
<gene>
    <name evidence="12" type="ORF">ILEXP_LOCUS10721</name>
</gene>
<dbReference type="Gene3D" id="3.30.200.20">
    <property type="entry name" value="Phosphorylase Kinase, domain 1"/>
    <property type="match status" value="1"/>
</dbReference>
<keyword evidence="7" id="KW-0067">ATP-binding</keyword>
<comment type="function">
    <text evidence="2">Functions as an E3 ubiquitin ligase.</text>
</comment>
<dbReference type="InterPro" id="IPR011009">
    <property type="entry name" value="Kinase-like_dom_sf"/>
</dbReference>
<evidence type="ECO:0000256" key="7">
    <source>
        <dbReference type="PROSITE-ProRule" id="PRU10141"/>
    </source>
</evidence>
<organism evidence="12 13">
    <name type="scientific">Ilex paraguariensis</name>
    <name type="common">yerba mate</name>
    <dbReference type="NCBI Taxonomy" id="185542"/>
    <lineage>
        <taxon>Eukaryota</taxon>
        <taxon>Viridiplantae</taxon>
        <taxon>Streptophyta</taxon>
        <taxon>Embryophyta</taxon>
        <taxon>Tracheophyta</taxon>
        <taxon>Spermatophyta</taxon>
        <taxon>Magnoliopsida</taxon>
        <taxon>eudicotyledons</taxon>
        <taxon>Gunneridae</taxon>
        <taxon>Pentapetalae</taxon>
        <taxon>asterids</taxon>
        <taxon>campanulids</taxon>
        <taxon>Aquifoliales</taxon>
        <taxon>Aquifoliaceae</taxon>
        <taxon>Ilex</taxon>
    </lineage>
</organism>
<evidence type="ECO:0000256" key="3">
    <source>
        <dbReference type="ARBA" id="ARBA00004906"/>
    </source>
</evidence>
<dbReference type="InterPro" id="IPR003613">
    <property type="entry name" value="Ubox_domain"/>
</dbReference>
<reference evidence="12 13" key="1">
    <citation type="submission" date="2024-02" db="EMBL/GenBank/DDBJ databases">
        <authorList>
            <person name="Vignale AGUSTIN F."/>
            <person name="Sosa J E."/>
            <person name="Modenutti C."/>
        </authorList>
    </citation>
    <scope>NUCLEOTIDE SEQUENCE [LARGE SCALE GENOMIC DNA]</scope>
</reference>
<comment type="caution">
    <text evidence="12">The sequence shown here is derived from an EMBL/GenBank/DDBJ whole genome shotgun (WGS) entry which is preliminary data.</text>
</comment>
<dbReference type="SMART" id="SM00504">
    <property type="entry name" value="Ubox"/>
    <property type="match status" value="1"/>
</dbReference>
<keyword evidence="8" id="KW-0175">Coiled coil</keyword>
<dbReference type="Gene3D" id="1.10.510.10">
    <property type="entry name" value="Transferase(Phosphotransferase) domain 1"/>
    <property type="match status" value="1"/>
</dbReference>
<dbReference type="SUPFAM" id="SSF52402">
    <property type="entry name" value="Adenine nucleotide alpha hydrolases-like"/>
    <property type="match status" value="1"/>
</dbReference>
<keyword evidence="7" id="KW-0547">Nucleotide-binding</keyword>
<dbReference type="InterPro" id="IPR014729">
    <property type="entry name" value="Rossmann-like_a/b/a_fold"/>
</dbReference>
<dbReference type="EMBL" id="CAUOFW020001277">
    <property type="protein sequence ID" value="CAK9143025.1"/>
    <property type="molecule type" value="Genomic_DNA"/>
</dbReference>
<evidence type="ECO:0000259" key="10">
    <source>
        <dbReference type="PROSITE" id="PS50011"/>
    </source>
</evidence>
<feature type="domain" description="U-box" evidence="11">
    <location>
        <begin position="779"/>
        <end position="850"/>
    </location>
</feature>
<dbReference type="PANTHER" id="PTHR45647:SF43">
    <property type="entry name" value="OS10G0100500 PROTEIN"/>
    <property type="match status" value="1"/>
</dbReference>
<dbReference type="SUPFAM" id="SSF56112">
    <property type="entry name" value="Protein kinase-like (PK-like)"/>
    <property type="match status" value="1"/>
</dbReference>
<evidence type="ECO:0000313" key="12">
    <source>
        <dbReference type="EMBL" id="CAK9143025.1"/>
    </source>
</evidence>
<dbReference type="SUPFAM" id="SSF57850">
    <property type="entry name" value="RING/U-box"/>
    <property type="match status" value="1"/>
</dbReference>
<dbReference type="InterPro" id="IPR051348">
    <property type="entry name" value="U-box_ubiquitin_ligases"/>
</dbReference>
<evidence type="ECO:0000256" key="5">
    <source>
        <dbReference type="ARBA" id="ARBA00022679"/>
    </source>
</evidence>